<reference evidence="10" key="1">
    <citation type="submission" date="2025-08" db="UniProtKB">
        <authorList>
            <consortium name="Ensembl"/>
        </authorList>
    </citation>
    <scope>IDENTIFICATION</scope>
</reference>
<dbReference type="InterPro" id="IPR027268">
    <property type="entry name" value="Peptidase_M4/M1_CTD_sf"/>
</dbReference>
<keyword evidence="7" id="KW-0482">Metalloprotease</keyword>
<evidence type="ECO:0000256" key="7">
    <source>
        <dbReference type="ARBA" id="ARBA00023049"/>
    </source>
</evidence>
<dbReference type="SUPFAM" id="SSF63737">
    <property type="entry name" value="Leukotriene A4 hydrolase N-terminal domain"/>
    <property type="match status" value="1"/>
</dbReference>
<keyword evidence="4" id="KW-0479">Metal-binding</keyword>
<dbReference type="PANTHER" id="PTHR46627:SF1">
    <property type="entry name" value="AMINOPEPTIDASE O"/>
    <property type="match status" value="1"/>
</dbReference>
<dbReference type="FunFam" id="2.60.40.1730:FF:000008">
    <property type="entry name" value="aminopeptidase O isoform X1"/>
    <property type="match status" value="1"/>
</dbReference>
<dbReference type="GO" id="GO:0008270">
    <property type="term" value="F:zinc ion binding"/>
    <property type="evidence" value="ECO:0007669"/>
    <property type="project" value="InterPro"/>
</dbReference>
<evidence type="ECO:0000256" key="8">
    <source>
        <dbReference type="SAM" id="MobiDB-lite"/>
    </source>
</evidence>
<dbReference type="GO" id="GO:0006508">
    <property type="term" value="P:proteolysis"/>
    <property type="evidence" value="ECO:0007669"/>
    <property type="project" value="UniProtKB-KW"/>
</dbReference>
<proteinExistence type="inferred from homology"/>
<dbReference type="Gene3D" id="3.30.2010.30">
    <property type="match status" value="1"/>
</dbReference>
<dbReference type="AlphaFoldDB" id="A0A674C0Q9"/>
<dbReference type="SMART" id="SM01263">
    <property type="entry name" value="Leuk-A4-hydro_C"/>
    <property type="match status" value="1"/>
</dbReference>
<dbReference type="InParanoid" id="A0A674C0Q9"/>
<dbReference type="Gene3D" id="1.25.40.320">
    <property type="entry name" value="Peptidase M1, leukotriene A4 hydrolase/aminopeptidase C-terminal domain"/>
    <property type="match status" value="1"/>
</dbReference>
<protein>
    <submittedName>
        <fullName evidence="10">Aminopeptidase O (putative)</fullName>
    </submittedName>
</protein>
<dbReference type="SUPFAM" id="SSF48371">
    <property type="entry name" value="ARM repeat"/>
    <property type="match status" value="1"/>
</dbReference>
<feature type="domain" description="Peptidase M1 leukotriene A4 hydrolase/aminopeptidase C-terminal" evidence="9">
    <location>
        <begin position="731"/>
        <end position="855"/>
    </location>
</feature>
<evidence type="ECO:0000313" key="10">
    <source>
        <dbReference type="Ensembl" id="ENSSTUP00000077149.1"/>
    </source>
</evidence>
<dbReference type="GO" id="GO:0070006">
    <property type="term" value="F:metalloaminopeptidase activity"/>
    <property type="evidence" value="ECO:0007669"/>
    <property type="project" value="InterPro"/>
</dbReference>
<organism evidence="10 11">
    <name type="scientific">Salmo trutta</name>
    <name type="common">Brown trout</name>
    <dbReference type="NCBI Taxonomy" id="8032"/>
    <lineage>
        <taxon>Eukaryota</taxon>
        <taxon>Metazoa</taxon>
        <taxon>Chordata</taxon>
        <taxon>Craniata</taxon>
        <taxon>Vertebrata</taxon>
        <taxon>Euteleostomi</taxon>
        <taxon>Actinopterygii</taxon>
        <taxon>Neopterygii</taxon>
        <taxon>Teleostei</taxon>
        <taxon>Protacanthopterygii</taxon>
        <taxon>Salmoniformes</taxon>
        <taxon>Salmonidae</taxon>
        <taxon>Salmoninae</taxon>
        <taxon>Salmo</taxon>
    </lineage>
</organism>
<dbReference type="Ensembl" id="ENSSTUT00000082175.1">
    <property type="protein sequence ID" value="ENSSTUP00000077149.1"/>
    <property type="gene ID" value="ENSSTUG00000034038.1"/>
</dbReference>
<keyword evidence="3" id="KW-0645">Protease</keyword>
<dbReference type="GeneTree" id="ENSGT00940000155211"/>
<dbReference type="Pfam" id="PF09127">
    <property type="entry name" value="Leuk-A4-hydro_C"/>
    <property type="match status" value="1"/>
</dbReference>
<keyword evidence="11" id="KW-1185">Reference proteome</keyword>
<gene>
    <name evidence="10" type="primary">AOPEP</name>
</gene>
<dbReference type="FunFam" id="3.30.2010.30:FF:000003">
    <property type="entry name" value="aminopeptidase O isoform X1"/>
    <property type="match status" value="1"/>
</dbReference>
<dbReference type="SUPFAM" id="SSF55486">
    <property type="entry name" value="Metalloproteases ('zincins'), catalytic domain"/>
    <property type="match status" value="2"/>
</dbReference>
<accession>A0A674C0Q9</accession>
<dbReference type="InterPro" id="IPR014782">
    <property type="entry name" value="Peptidase_M1_dom"/>
</dbReference>
<feature type="region of interest" description="Disordered" evidence="8">
    <location>
        <begin position="58"/>
        <end position="80"/>
    </location>
</feature>
<dbReference type="InterPro" id="IPR015211">
    <property type="entry name" value="Peptidase_M1_C"/>
</dbReference>
<evidence type="ECO:0000313" key="11">
    <source>
        <dbReference type="Proteomes" id="UP000472277"/>
    </source>
</evidence>
<evidence type="ECO:0000256" key="6">
    <source>
        <dbReference type="ARBA" id="ARBA00022833"/>
    </source>
</evidence>
<reference evidence="10" key="2">
    <citation type="submission" date="2025-09" db="UniProtKB">
        <authorList>
            <consortium name="Ensembl"/>
        </authorList>
    </citation>
    <scope>IDENTIFICATION</scope>
</reference>
<evidence type="ECO:0000256" key="2">
    <source>
        <dbReference type="ARBA" id="ARBA00010136"/>
    </source>
</evidence>
<name>A0A674C0Q9_SALTR</name>
<comment type="cofactor">
    <cofactor evidence="1">
        <name>Zn(2+)</name>
        <dbReference type="ChEBI" id="CHEBI:29105"/>
    </cofactor>
</comment>
<dbReference type="Gene3D" id="1.10.390.10">
    <property type="entry name" value="Neutral Protease Domain 2"/>
    <property type="match status" value="2"/>
</dbReference>
<evidence type="ECO:0000256" key="5">
    <source>
        <dbReference type="ARBA" id="ARBA00022801"/>
    </source>
</evidence>
<evidence type="ECO:0000256" key="3">
    <source>
        <dbReference type="ARBA" id="ARBA00022670"/>
    </source>
</evidence>
<evidence type="ECO:0000259" key="9">
    <source>
        <dbReference type="SMART" id="SM01263"/>
    </source>
</evidence>
<dbReference type="OMA" id="FARCSQA"/>
<sequence>MDGDGDVDPGRDDLPLRANTSHILVRHYVLDLDIHFQTKIITGTVVLFLEPCPVAGDGNGAGEGAPTPPQPSQTDDSWEDESHREFTLVLDCCDLTVSKVEELDVTSVSDMQGLLREVKGEGSGVEPQPDSQSAVLIQRLISLPSTQWKKQHHLYFQCSHAPASEGGGPLIFHTDRWSLQVRKRGVRTLQEFPRALRVCYETKPEGGSVRWTKDQDNRSCVYTAGSPINNRALFPCQEPPVAMSTWQAQVRAPKECVVLLSGENQAQPTYLHHTGLSSWDYYVTMPMPASTFTLAVGRWRQATAQLSTAQLTLPVQGTRAGASHTHAGSLDLNPFTNMDHPVISSPQSTLVYSGLKDEKHSESDCSGLGDDNFTCCHADYPCPFTDPSAWSQEVVPHRMFAPPSLLQKAQVQILPLLSGCLAAAHATLGVHPFPRLDVLIVPAGFSSLGMASPHIIFLSQSVLCGERDGVGGERDLSLCGSRLCHELSHSWFGLAIGARDWTEEWISEGFATYLEDIIWARAQQLSSEETEEQSKLKALLRWRRLSDELQNSEEQLQILRPNMESTGQVSESGSSLVKHALNPEKTFMQVHYLKVRRKTTADSRTSVTVAYQILEVSVSHLFRFGFVWYLISPSCSDGYGLRVFFLFQGYFLLRFLASKVGQECFLHFFRLFVKKYHGQLILSQDFLQMLLETFPDMERQGLNLEAIYADWLDRPGIPKWLCEGSAIWTQTRLVEEVKAEVAKWIGLSPSVGKGRKRKKAGLKVNFKEVMPEQLVLLLELLLEEAELSVTSLRTIKRTYDLQKQDAEVRHRWCELVVKHKYAQAYGDVEHFLIHDQVTLTHTLPLSHNTDSCAKACCWECVSICM</sequence>
<evidence type="ECO:0000256" key="4">
    <source>
        <dbReference type="ARBA" id="ARBA00022723"/>
    </source>
</evidence>
<dbReference type="InterPro" id="IPR038502">
    <property type="entry name" value="M1_LTA-4_hydro/amino_C_sf"/>
</dbReference>
<dbReference type="Gene3D" id="2.60.40.1730">
    <property type="entry name" value="tricorn interacting facor f3 domain"/>
    <property type="match status" value="1"/>
</dbReference>
<keyword evidence="5" id="KW-0378">Hydrolase</keyword>
<dbReference type="FunCoup" id="A0A674C0Q9">
    <property type="interactions" value="215"/>
</dbReference>
<dbReference type="InterPro" id="IPR033577">
    <property type="entry name" value="AOPep"/>
</dbReference>
<dbReference type="Proteomes" id="UP000472277">
    <property type="component" value="Chromosome 27"/>
</dbReference>
<dbReference type="Pfam" id="PF01433">
    <property type="entry name" value="Peptidase_M1"/>
    <property type="match status" value="1"/>
</dbReference>
<keyword evidence="6" id="KW-0862">Zinc</keyword>
<dbReference type="PANTHER" id="PTHR46627">
    <property type="entry name" value="AMINOPEPTIDASE O"/>
    <property type="match status" value="1"/>
</dbReference>
<comment type="similarity">
    <text evidence="2">Belongs to the peptidase M1 family.</text>
</comment>
<dbReference type="InterPro" id="IPR016024">
    <property type="entry name" value="ARM-type_fold"/>
</dbReference>
<dbReference type="InterPro" id="IPR042097">
    <property type="entry name" value="Aminopeptidase_N-like_N_sf"/>
</dbReference>
<dbReference type="GO" id="GO:0005730">
    <property type="term" value="C:nucleolus"/>
    <property type="evidence" value="ECO:0007669"/>
    <property type="project" value="InterPro"/>
</dbReference>
<evidence type="ECO:0000256" key="1">
    <source>
        <dbReference type="ARBA" id="ARBA00001947"/>
    </source>
</evidence>